<protein>
    <submittedName>
        <fullName evidence="1">Uncharacterized protein</fullName>
    </submittedName>
</protein>
<accession>A0ACC2I469</accession>
<gene>
    <name evidence="1" type="ORF">OPT61_g7201</name>
</gene>
<comment type="caution">
    <text evidence="1">The sequence shown here is derived from an EMBL/GenBank/DDBJ whole genome shotgun (WGS) entry which is preliminary data.</text>
</comment>
<dbReference type="Proteomes" id="UP001153331">
    <property type="component" value="Unassembled WGS sequence"/>
</dbReference>
<evidence type="ECO:0000313" key="1">
    <source>
        <dbReference type="EMBL" id="KAJ8109793.1"/>
    </source>
</evidence>
<proteinExistence type="predicted"/>
<sequence length="212" mass="23560">MSSHTIYLIIYLGQTGQRAHFGIWVPYEEGSSEGTVIHVVGAPMVGFSLSFKRRYNPEDTGRAVRLVSIGTVLAQNLHVFEGEKGEDTTPRGNLELAAAQVPPPRASANFLAPVNDTTNRRCQEWTMDYVRRLVALRYLDEAAIAIVHSKRDAPNVGIGLRPAAARAQEAQATSQQNLQQAAATTPDWVWDAGRREYRRWDGVKWVWQSGST</sequence>
<dbReference type="EMBL" id="JAPHNI010000571">
    <property type="protein sequence ID" value="KAJ8109793.1"/>
    <property type="molecule type" value="Genomic_DNA"/>
</dbReference>
<keyword evidence="2" id="KW-1185">Reference proteome</keyword>
<organism evidence="1 2">
    <name type="scientific">Boeremia exigua</name>
    <dbReference type="NCBI Taxonomy" id="749465"/>
    <lineage>
        <taxon>Eukaryota</taxon>
        <taxon>Fungi</taxon>
        <taxon>Dikarya</taxon>
        <taxon>Ascomycota</taxon>
        <taxon>Pezizomycotina</taxon>
        <taxon>Dothideomycetes</taxon>
        <taxon>Pleosporomycetidae</taxon>
        <taxon>Pleosporales</taxon>
        <taxon>Pleosporineae</taxon>
        <taxon>Didymellaceae</taxon>
        <taxon>Boeremia</taxon>
    </lineage>
</organism>
<name>A0ACC2I469_9PLEO</name>
<reference evidence="1" key="1">
    <citation type="submission" date="2022-11" db="EMBL/GenBank/DDBJ databases">
        <title>Genome Sequence of Boeremia exigua.</title>
        <authorList>
            <person name="Buettner E."/>
        </authorList>
    </citation>
    <scope>NUCLEOTIDE SEQUENCE</scope>
    <source>
        <strain evidence="1">CU02</strain>
    </source>
</reference>
<evidence type="ECO:0000313" key="2">
    <source>
        <dbReference type="Proteomes" id="UP001153331"/>
    </source>
</evidence>